<keyword evidence="3" id="KW-1185">Reference proteome</keyword>
<dbReference type="PROSITE" id="PS51257">
    <property type="entry name" value="PROKAR_LIPOPROTEIN"/>
    <property type="match status" value="1"/>
</dbReference>
<evidence type="ECO:0000313" key="2">
    <source>
        <dbReference type="EMBL" id="MDI5964346.1"/>
    </source>
</evidence>
<accession>A0ABT6W0S2</accession>
<gene>
    <name evidence="2" type="ORF">POF43_016730</name>
</gene>
<dbReference type="EMBL" id="JAAGKO020000023">
    <property type="protein sequence ID" value="MDI5964346.1"/>
    <property type="molecule type" value="Genomic_DNA"/>
</dbReference>
<evidence type="ECO:0000256" key="1">
    <source>
        <dbReference type="SAM" id="SignalP"/>
    </source>
</evidence>
<organism evidence="2 3">
    <name type="scientific">Streptantibioticus silvisoli</name>
    <dbReference type="NCBI Taxonomy" id="2705255"/>
    <lineage>
        <taxon>Bacteria</taxon>
        <taxon>Bacillati</taxon>
        <taxon>Actinomycetota</taxon>
        <taxon>Actinomycetes</taxon>
        <taxon>Kitasatosporales</taxon>
        <taxon>Streptomycetaceae</taxon>
        <taxon>Streptantibioticus</taxon>
    </lineage>
</organism>
<sequence>MPEPTTRPRRARAVLAVVAGMGVLAACSGGHTSTAPKSTAGQATVIARLSGSTPVGKAVTTAPFTPGLLSMSSGSDGSLLMAVPGWVARLGPKGDLTPAATGSKATSPSGVVGLPDGSFVTGAGDQLMRIMPGQQPAPIAGARGAARSLATAPPSGGTASAVHFTRYLTPVGPVADGSLILADGDAAWRMRAGKLTRIYRGSLLGHSYAVTPDGTLYLVPEGSEAALRDTVVITPSGTAKRLKLPASVPGVSGDPGTLTPLSESSDGKNGLYVHAIRRGGLGTLSSAIGDYVLHLHGGTADLTVSSAAPGPARNCTPTGSAPALKFPCPLPQAVTSQPGLLVLAGGTTYAVGVHMPKA</sequence>
<dbReference type="SUPFAM" id="SSF63829">
    <property type="entry name" value="Calcium-dependent phosphotriesterase"/>
    <property type="match status" value="1"/>
</dbReference>
<dbReference type="RefSeq" id="WP_282704617.1">
    <property type="nucleotide sequence ID" value="NZ_JAAGKO020000023.1"/>
</dbReference>
<protein>
    <recommendedName>
        <fullName evidence="4">ScyD/ScyE family protein</fullName>
    </recommendedName>
</protein>
<feature type="signal peptide" evidence="1">
    <location>
        <begin position="1"/>
        <end position="25"/>
    </location>
</feature>
<comment type="caution">
    <text evidence="2">The sequence shown here is derived from an EMBL/GenBank/DDBJ whole genome shotgun (WGS) entry which is preliminary data.</text>
</comment>
<dbReference type="Proteomes" id="UP001156398">
    <property type="component" value="Unassembled WGS sequence"/>
</dbReference>
<keyword evidence="1" id="KW-0732">Signal</keyword>
<proteinExistence type="predicted"/>
<name>A0ABT6W0S2_9ACTN</name>
<feature type="chain" id="PRO_5047177461" description="ScyD/ScyE family protein" evidence="1">
    <location>
        <begin position="26"/>
        <end position="358"/>
    </location>
</feature>
<evidence type="ECO:0008006" key="4">
    <source>
        <dbReference type="Google" id="ProtNLM"/>
    </source>
</evidence>
<evidence type="ECO:0000313" key="3">
    <source>
        <dbReference type="Proteomes" id="UP001156398"/>
    </source>
</evidence>
<reference evidence="2 3" key="1">
    <citation type="submission" date="2023-05" db="EMBL/GenBank/DDBJ databases">
        <title>Streptantibioticus silvisoli sp. nov., acidotolerant actinomycetes 1 from pine litter.</title>
        <authorList>
            <person name="Swiecimska M."/>
            <person name="Golinska P."/>
            <person name="Sangal V."/>
            <person name="Wachnowicz B."/>
            <person name="Goodfellow M."/>
        </authorList>
    </citation>
    <scope>NUCLEOTIDE SEQUENCE [LARGE SCALE GENOMIC DNA]</scope>
    <source>
        <strain evidence="2 3">SL54</strain>
    </source>
</reference>